<gene>
    <name evidence="6" type="ORF">PR048_032798</name>
</gene>
<name>A0ABQ9G617_9NEOP</name>
<comment type="subcellular location">
    <subcellularLocation>
        <location evidence="1">Nucleus</location>
    </subcellularLocation>
</comment>
<protein>
    <submittedName>
        <fullName evidence="6">Uncharacterized protein</fullName>
    </submittedName>
</protein>
<keyword evidence="2" id="KW-0479">Metal-binding</keyword>
<dbReference type="Proteomes" id="UP001159363">
    <property type="component" value="Chromosome 15"/>
</dbReference>
<keyword evidence="4" id="KW-0862">Zinc</keyword>
<reference evidence="6 7" key="1">
    <citation type="submission" date="2023-02" db="EMBL/GenBank/DDBJ databases">
        <title>LHISI_Scaffold_Assembly.</title>
        <authorList>
            <person name="Stuart O.P."/>
            <person name="Cleave R."/>
            <person name="Magrath M.J.L."/>
            <person name="Mikheyev A.S."/>
        </authorList>
    </citation>
    <scope>NUCLEOTIDE SEQUENCE [LARGE SCALE GENOMIC DNA]</scope>
    <source>
        <strain evidence="6">Daus_M_001</strain>
        <tissue evidence="6">Leg muscle</tissue>
    </source>
</reference>
<dbReference type="InterPro" id="IPR052035">
    <property type="entry name" value="ZnF_BED_domain_contain"/>
</dbReference>
<evidence type="ECO:0000256" key="3">
    <source>
        <dbReference type="ARBA" id="ARBA00022771"/>
    </source>
</evidence>
<evidence type="ECO:0000256" key="4">
    <source>
        <dbReference type="ARBA" id="ARBA00022833"/>
    </source>
</evidence>
<proteinExistence type="predicted"/>
<dbReference type="PANTHER" id="PTHR46481:SF10">
    <property type="entry name" value="ZINC FINGER BED DOMAIN-CONTAINING PROTEIN 39"/>
    <property type="match status" value="1"/>
</dbReference>
<dbReference type="PANTHER" id="PTHR46481">
    <property type="entry name" value="ZINC FINGER BED DOMAIN-CONTAINING PROTEIN 4"/>
    <property type="match status" value="1"/>
</dbReference>
<organism evidence="6 7">
    <name type="scientific">Dryococelus australis</name>
    <dbReference type="NCBI Taxonomy" id="614101"/>
    <lineage>
        <taxon>Eukaryota</taxon>
        <taxon>Metazoa</taxon>
        <taxon>Ecdysozoa</taxon>
        <taxon>Arthropoda</taxon>
        <taxon>Hexapoda</taxon>
        <taxon>Insecta</taxon>
        <taxon>Pterygota</taxon>
        <taxon>Neoptera</taxon>
        <taxon>Polyneoptera</taxon>
        <taxon>Phasmatodea</taxon>
        <taxon>Verophasmatodea</taxon>
        <taxon>Anareolatae</taxon>
        <taxon>Phasmatidae</taxon>
        <taxon>Eurycanthinae</taxon>
        <taxon>Dryococelus</taxon>
    </lineage>
</organism>
<comment type="caution">
    <text evidence="6">The sequence shown here is derived from an EMBL/GenBank/DDBJ whole genome shotgun (WGS) entry which is preliminary data.</text>
</comment>
<keyword evidence="7" id="KW-1185">Reference proteome</keyword>
<dbReference type="EMBL" id="JARBHB010000016">
    <property type="protein sequence ID" value="KAJ8866936.1"/>
    <property type="molecule type" value="Genomic_DNA"/>
</dbReference>
<keyword evidence="5" id="KW-0539">Nucleus</keyword>
<evidence type="ECO:0000256" key="5">
    <source>
        <dbReference type="ARBA" id="ARBA00023242"/>
    </source>
</evidence>
<sequence length="113" mass="12899">MVCVDGQPLNIVENRGFTKLISHLEPRFTMPSRKTLTNVIIRTMYDSADKNVESRICCNNYRPMDFYANTDFSSVTAQYVNKELVLQHPSLIVVPFPEVSHTAEKISKFLTSV</sequence>
<evidence type="ECO:0000256" key="2">
    <source>
        <dbReference type="ARBA" id="ARBA00022723"/>
    </source>
</evidence>
<accession>A0ABQ9G617</accession>
<dbReference type="SUPFAM" id="SSF140996">
    <property type="entry name" value="Hermes dimerisation domain"/>
    <property type="match status" value="1"/>
</dbReference>
<evidence type="ECO:0000313" key="7">
    <source>
        <dbReference type="Proteomes" id="UP001159363"/>
    </source>
</evidence>
<keyword evidence="3" id="KW-0863">Zinc-finger</keyword>
<evidence type="ECO:0000313" key="6">
    <source>
        <dbReference type="EMBL" id="KAJ8866936.1"/>
    </source>
</evidence>
<evidence type="ECO:0000256" key="1">
    <source>
        <dbReference type="ARBA" id="ARBA00004123"/>
    </source>
</evidence>